<dbReference type="AlphaFoldDB" id="A0A1G7KLG5"/>
<keyword evidence="2" id="KW-1185">Reference proteome</keyword>
<accession>A0A1G7KLG5</accession>
<dbReference type="PROSITE" id="PS51257">
    <property type="entry name" value="PROKAR_LIPOPROTEIN"/>
    <property type="match status" value="1"/>
</dbReference>
<dbReference type="EMBL" id="FNBD01000013">
    <property type="protein sequence ID" value="SDF37619.1"/>
    <property type="molecule type" value="Genomic_DNA"/>
</dbReference>
<dbReference type="Proteomes" id="UP000182114">
    <property type="component" value="Unassembled WGS sequence"/>
</dbReference>
<evidence type="ECO:0008006" key="3">
    <source>
        <dbReference type="Google" id="ProtNLM"/>
    </source>
</evidence>
<evidence type="ECO:0000313" key="2">
    <source>
        <dbReference type="Proteomes" id="UP000182114"/>
    </source>
</evidence>
<protein>
    <recommendedName>
        <fullName evidence="3">Selenophosphate synthetase</fullName>
    </recommendedName>
</protein>
<evidence type="ECO:0000313" key="1">
    <source>
        <dbReference type="EMBL" id="SDF37619.1"/>
    </source>
</evidence>
<proteinExistence type="predicted"/>
<reference evidence="2" key="1">
    <citation type="submission" date="2016-10" db="EMBL/GenBank/DDBJ databases">
        <authorList>
            <person name="Varghese N."/>
            <person name="Submissions S."/>
        </authorList>
    </citation>
    <scope>NUCLEOTIDE SEQUENCE [LARGE SCALE GENOMIC DNA]</scope>
    <source>
        <strain evidence="2">DSM 24729</strain>
    </source>
</reference>
<dbReference type="RefSeq" id="WP_074539220.1">
    <property type="nucleotide sequence ID" value="NZ_FNBD01000013.1"/>
</dbReference>
<sequence length="225" mass="26128">MKKTIGFTAILILLLASCKTDKKETKASIATPELTILEQVAQANGYENWKNVNELKFTFNVDRDTTHFERSWAWKPKTNEVTSITKEDTITYLRKNRDSTVTKTDAGFINDKYWLLAPFQLVWDAKSFEFTHTAESEAPISKKPMQKLSIVYDNEGGYTPGDAYDFYFGEDYVIQEWVFRKENQKEPSMITTWEDYTTINGIKIAKSHKMDGQKFDLNFTEIHIN</sequence>
<organism evidence="1 2">
    <name type="scientific">Cellulophaga baltica</name>
    <dbReference type="NCBI Taxonomy" id="76594"/>
    <lineage>
        <taxon>Bacteria</taxon>
        <taxon>Pseudomonadati</taxon>
        <taxon>Bacteroidota</taxon>
        <taxon>Flavobacteriia</taxon>
        <taxon>Flavobacteriales</taxon>
        <taxon>Flavobacteriaceae</taxon>
        <taxon>Cellulophaga</taxon>
    </lineage>
</organism>
<gene>
    <name evidence="1" type="ORF">SAMN04487992_11317</name>
</gene>
<name>A0A1G7KLG5_9FLAO</name>
<dbReference type="eggNOG" id="ENOG502ZBPA">
    <property type="taxonomic scope" value="Bacteria"/>
</dbReference>